<evidence type="ECO:0000313" key="3">
    <source>
        <dbReference type="Proteomes" id="UP000018208"/>
    </source>
</evidence>
<sequence>MAEQAVIFNDMWQHWVISNDEAYIKTIWKTSQHQFTPQQQKMIKLLFDSKLM</sequence>
<dbReference type="AlphaFoldDB" id="V6LK60"/>
<keyword evidence="3" id="KW-1185">Reference proteome</keyword>
<proteinExistence type="predicted"/>
<dbReference type="Proteomes" id="UP000018208">
    <property type="component" value="Unassembled WGS sequence"/>
</dbReference>
<dbReference type="VEuPathDB" id="GiardiaDB:SS50377_25462"/>
<reference evidence="1 2" key="1">
    <citation type="journal article" date="2014" name="PLoS Genet.">
        <title>The Genome of Spironucleus salmonicida Highlights a Fish Pathogen Adapted to Fluctuating Environments.</title>
        <authorList>
            <person name="Xu F."/>
            <person name="Jerlstrom-Hultqvist J."/>
            <person name="Einarsson E."/>
            <person name="Astvaldsson A."/>
            <person name="Svard S.G."/>
            <person name="Andersson J.O."/>
        </authorList>
    </citation>
    <scope>NUCLEOTIDE SEQUENCE</scope>
    <source>
        <strain evidence="2">ATCC 50377</strain>
    </source>
</reference>
<gene>
    <name evidence="1" type="ORF">SS50377_15029</name>
    <name evidence="2" type="ORF">SS50377_25462</name>
</gene>
<accession>V6LK60</accession>
<name>V6LK60_9EUKA</name>
<dbReference type="OrthoDB" id="272481at2759"/>
<organism evidence="1">
    <name type="scientific">Spironucleus salmonicida</name>
    <dbReference type="NCBI Taxonomy" id="348837"/>
    <lineage>
        <taxon>Eukaryota</taxon>
        <taxon>Metamonada</taxon>
        <taxon>Diplomonadida</taxon>
        <taxon>Hexamitidae</taxon>
        <taxon>Hexamitinae</taxon>
        <taxon>Spironucleus</taxon>
    </lineage>
</organism>
<dbReference type="EMBL" id="KI546101">
    <property type="protein sequence ID" value="EST45010.1"/>
    <property type="molecule type" value="Genomic_DNA"/>
</dbReference>
<reference evidence="2" key="2">
    <citation type="submission" date="2020-12" db="EMBL/GenBank/DDBJ databases">
        <title>New Spironucleus salmonicida genome in near-complete chromosomes.</title>
        <authorList>
            <person name="Xu F."/>
            <person name="Kurt Z."/>
            <person name="Jimenez-Gonzalez A."/>
            <person name="Astvaldsson A."/>
            <person name="Andersson J.O."/>
            <person name="Svard S.G."/>
        </authorList>
    </citation>
    <scope>NUCLEOTIDE SEQUENCE</scope>
    <source>
        <strain evidence="2">ATCC 50377</strain>
    </source>
</reference>
<dbReference type="EMBL" id="AUWU02000005">
    <property type="protein sequence ID" value="KAH0573342.1"/>
    <property type="molecule type" value="Genomic_DNA"/>
</dbReference>
<evidence type="ECO:0000313" key="1">
    <source>
        <dbReference type="EMBL" id="EST45010.1"/>
    </source>
</evidence>
<protein>
    <submittedName>
        <fullName evidence="1">Uncharacterized protein</fullName>
    </submittedName>
</protein>
<evidence type="ECO:0000313" key="2">
    <source>
        <dbReference type="EMBL" id="KAH0573342.1"/>
    </source>
</evidence>